<keyword evidence="3 8" id="KW-0547">Nucleotide-binding</keyword>
<keyword evidence="8" id="KW-0963">Cytoplasm</keyword>
<dbReference type="InterPro" id="IPR013760">
    <property type="entry name" value="Topo_IIA-like_dom_sf"/>
</dbReference>
<dbReference type="SMART" id="SM00434">
    <property type="entry name" value="TOP4c"/>
    <property type="match status" value="1"/>
</dbReference>
<dbReference type="PROSITE" id="PS52040">
    <property type="entry name" value="TOPO_IIA"/>
    <property type="match status" value="1"/>
</dbReference>
<dbReference type="Gene3D" id="3.90.199.10">
    <property type="entry name" value="Topoisomerase II, domain 5"/>
    <property type="match status" value="1"/>
</dbReference>
<evidence type="ECO:0000313" key="12">
    <source>
        <dbReference type="EMBL" id="UOQ51655.1"/>
    </source>
</evidence>
<protein>
    <recommendedName>
        <fullName evidence="8">DNA gyrase subunit A</fullName>
        <ecNumber evidence="8">5.6.2.2</ecNumber>
    </recommendedName>
</protein>
<dbReference type="EC" id="5.6.2.2" evidence="8"/>
<evidence type="ECO:0000256" key="5">
    <source>
        <dbReference type="ARBA" id="ARBA00023029"/>
    </source>
</evidence>
<accession>A0ABY4F4R3</accession>
<comment type="similarity">
    <text evidence="2 8">Belongs to the type II topoisomerase GyrA/ParC subunit family.</text>
</comment>
<dbReference type="Gene3D" id="1.10.268.10">
    <property type="entry name" value="Topoisomerase, domain 3"/>
    <property type="match status" value="1"/>
</dbReference>
<dbReference type="InterPro" id="IPR035516">
    <property type="entry name" value="Gyrase/topoIV_suA_C"/>
</dbReference>
<dbReference type="SUPFAM" id="SSF56719">
    <property type="entry name" value="Type II DNA topoisomerase"/>
    <property type="match status" value="1"/>
</dbReference>
<dbReference type="Proteomes" id="UP000831785">
    <property type="component" value="Chromosome"/>
</dbReference>
<sequence length="860" mass="95667">MAEGEKIIPINIEDEMRGAYIDYSMSVIISRALPDVRDGLKPVHRRVLYGMSELGVSYNKAYKKSARIVGEVLGKYHPHGDSSVYDTMVRMAQDWSLRYPLVDGQGNFGSIDGDSPAAMRYTEARLKRLADEMLGDLDKDTVDFQPNFDDSLEEPSVMPSKFPNLLVNGTTGIAVGMATNMPPHNLTETVSGIIAYLDNPEITIAELMEHVTAPDFPTGGTIYGYEGVKQAFETGRGRIVMRAKAHYETLPSGKEQIVITEIPYMVNKASMIEKTAALINEKKIEGISDLRDESDRDGMRIVYDLKRDAMPNVVLNQLYRYTQLQSSFGVNNVCLVKGRPMTLNLKELIHYFVEHRADVVVRRTRYELAEAQKRAHILEGLLIALDHLDEVIALIRASRDGDVARAQLIERFALSEIQARAILDMRLQRLTGLERDKIVAEYEELMRLIDHLKAVLASDVLQRQIIKDELIDIRERYGDKRRTMIEYAGGDFSMEDMIADESMVITISREGYIKRTALDEYRTQGRGGVGARGAASKQDDFTEHLFVATTHEYLLFFTELGRVFWLKVYEVPEGGKNAKGRPIQNLIEIPREDSVRSVLNVRGLRDADYLENTFLMFCTEQGTVKKTPLEAYSRPRTAGINAITINDGDRLLDVQLLTPNAEVVLASRSGRAVRFNESDVRSMGRSAAGVRGIRLEEEDGNRVVGMVCVADPSQELLVISENGYGKRSQLEEYRVTKRGGKGVRAMKLTDKTGLLVAIKDVQDSDDMMIINKSGITIRLRMSDLRTIGRATQGVRLLKISAGDEISSVAKVASDDKETEALDGDAAENGTPDGAGEVALGTTLATDETAALTEPDTLSAD</sequence>
<organism evidence="12 13">
    <name type="scientific">Hymenobacter cellulosivorans</name>
    <dbReference type="NCBI Taxonomy" id="2932249"/>
    <lineage>
        <taxon>Bacteria</taxon>
        <taxon>Pseudomonadati</taxon>
        <taxon>Bacteroidota</taxon>
        <taxon>Cytophagia</taxon>
        <taxon>Cytophagales</taxon>
        <taxon>Hymenobacteraceae</taxon>
        <taxon>Hymenobacter</taxon>
    </lineage>
</organism>
<dbReference type="GO" id="GO:0003918">
    <property type="term" value="F:DNA topoisomerase type II (double strand cut, ATP-hydrolyzing) activity"/>
    <property type="evidence" value="ECO:0007669"/>
    <property type="project" value="UniProtKB-EC"/>
</dbReference>
<evidence type="ECO:0000256" key="9">
    <source>
        <dbReference type="PROSITE-ProRule" id="PRU01384"/>
    </source>
</evidence>
<reference evidence="12 13" key="1">
    <citation type="submission" date="2022-04" db="EMBL/GenBank/DDBJ databases">
        <title>Hymenobacter sp. isolated from the air.</title>
        <authorList>
            <person name="Won M."/>
            <person name="Lee C.-M."/>
            <person name="Woen H.-Y."/>
            <person name="Kwon S.-W."/>
        </authorList>
    </citation>
    <scope>NUCLEOTIDE SEQUENCE [LARGE SCALE GENOMIC DNA]</scope>
    <source>
        <strain evidence="13">5116 S-27</strain>
    </source>
</reference>
<dbReference type="NCBIfam" id="NF004044">
    <property type="entry name" value="PRK05561.1"/>
    <property type="match status" value="1"/>
</dbReference>
<comment type="subunit">
    <text evidence="8">Heterotetramer, composed of two GyrA and two GyrB chains. In the heterotetramer, GyrA contains the active site tyrosine that forms a transient covalent intermediate with DNA, while GyrB binds cofactors and catalyzes ATP hydrolysis.</text>
</comment>
<name>A0ABY4F4R3_9BACT</name>
<dbReference type="InterPro" id="IPR002205">
    <property type="entry name" value="Topo_IIA_dom_A"/>
</dbReference>
<evidence type="ECO:0000256" key="6">
    <source>
        <dbReference type="ARBA" id="ARBA00023125"/>
    </source>
</evidence>
<comment type="subcellular location">
    <subcellularLocation>
        <location evidence="8">Cytoplasm</location>
    </subcellularLocation>
</comment>
<evidence type="ECO:0000256" key="4">
    <source>
        <dbReference type="ARBA" id="ARBA00022840"/>
    </source>
</evidence>
<comment type="miscellaneous">
    <text evidence="8">Few gyrases are as efficient as E.coli at forming negative supercoils. Not all organisms have 2 type II topoisomerases; in organisms with a single type II topoisomerase this enzyme also has to decatenate newly replicated chromosomes.</text>
</comment>
<dbReference type="NCBIfam" id="NF004043">
    <property type="entry name" value="PRK05560.1"/>
    <property type="match status" value="1"/>
</dbReference>
<dbReference type="InterPro" id="IPR050220">
    <property type="entry name" value="Type_II_DNA_Topoisomerases"/>
</dbReference>
<dbReference type="CDD" id="cd00187">
    <property type="entry name" value="TOP4c"/>
    <property type="match status" value="1"/>
</dbReference>
<evidence type="ECO:0000256" key="2">
    <source>
        <dbReference type="ARBA" id="ARBA00008263"/>
    </source>
</evidence>
<comment type="catalytic activity">
    <reaction evidence="1 8 9">
        <text>ATP-dependent breakage, passage and rejoining of double-stranded DNA.</text>
        <dbReference type="EC" id="5.6.2.2"/>
    </reaction>
</comment>
<keyword evidence="5 8" id="KW-0799">Topoisomerase</keyword>
<evidence type="ECO:0000259" key="11">
    <source>
        <dbReference type="PROSITE" id="PS52040"/>
    </source>
</evidence>
<keyword evidence="4 8" id="KW-0067">ATP-binding</keyword>
<dbReference type="Pfam" id="PF03989">
    <property type="entry name" value="DNA_gyraseA_C"/>
    <property type="match status" value="6"/>
</dbReference>
<feature type="domain" description="Topo IIA-type catalytic" evidence="11">
    <location>
        <begin position="33"/>
        <end position="497"/>
    </location>
</feature>
<keyword evidence="6 8" id="KW-0238">DNA-binding</keyword>
<feature type="short sequence motif" description="GyrA-box" evidence="8">
    <location>
        <begin position="524"/>
        <end position="530"/>
    </location>
</feature>
<dbReference type="PANTHER" id="PTHR43493:SF5">
    <property type="entry name" value="DNA GYRASE SUBUNIT A, CHLOROPLASTIC_MITOCHONDRIAL"/>
    <property type="match status" value="1"/>
</dbReference>
<dbReference type="PANTHER" id="PTHR43493">
    <property type="entry name" value="DNA GYRASE/TOPOISOMERASE SUBUNIT A"/>
    <property type="match status" value="1"/>
</dbReference>
<dbReference type="EMBL" id="CP095049">
    <property type="protein sequence ID" value="UOQ51655.1"/>
    <property type="molecule type" value="Genomic_DNA"/>
</dbReference>
<evidence type="ECO:0000256" key="1">
    <source>
        <dbReference type="ARBA" id="ARBA00000185"/>
    </source>
</evidence>
<dbReference type="InterPro" id="IPR005743">
    <property type="entry name" value="GyrA"/>
</dbReference>
<keyword evidence="13" id="KW-1185">Reference proteome</keyword>
<dbReference type="Gene3D" id="2.120.10.90">
    <property type="entry name" value="DNA gyrase/topoisomerase IV, subunit A, C-terminal"/>
    <property type="match status" value="1"/>
</dbReference>
<dbReference type="InterPro" id="IPR013757">
    <property type="entry name" value="Topo_IIA_A_a_sf"/>
</dbReference>
<dbReference type="NCBIfam" id="TIGR01063">
    <property type="entry name" value="gyrA"/>
    <property type="match status" value="1"/>
</dbReference>
<evidence type="ECO:0000256" key="8">
    <source>
        <dbReference type="HAMAP-Rule" id="MF_01897"/>
    </source>
</evidence>
<dbReference type="SUPFAM" id="SSF101904">
    <property type="entry name" value="GyrA/ParC C-terminal domain-like"/>
    <property type="match status" value="1"/>
</dbReference>
<gene>
    <name evidence="8 12" type="primary">gyrA</name>
    <name evidence="12" type="ORF">MUN80_18050</name>
</gene>
<proteinExistence type="inferred from homology"/>
<dbReference type="InterPro" id="IPR006691">
    <property type="entry name" value="GyrA/parC_rep"/>
</dbReference>
<dbReference type="Pfam" id="PF00521">
    <property type="entry name" value="DNA_topoisoIV"/>
    <property type="match status" value="1"/>
</dbReference>
<evidence type="ECO:0000256" key="7">
    <source>
        <dbReference type="ARBA" id="ARBA00023235"/>
    </source>
</evidence>
<feature type="active site" description="O-(5'-phospho-DNA)-tyrosine intermediate" evidence="8 9">
    <location>
        <position position="121"/>
    </location>
</feature>
<evidence type="ECO:0000256" key="10">
    <source>
        <dbReference type="SAM" id="MobiDB-lite"/>
    </source>
</evidence>
<comment type="function">
    <text evidence="8">A type II topoisomerase that negatively supercoils closed circular double-stranded (ds) DNA in an ATP-dependent manner to modulate DNA topology and maintain chromosomes in an underwound state. Negative supercoiling favors strand separation, and DNA replication, transcription, recombination and repair, all of which involve strand separation. Also able to catalyze the interconversion of other topological isomers of dsDNA rings, including catenanes and knotted rings. Type II topoisomerases break and join 2 DNA strands simultaneously in an ATP-dependent manner.</text>
</comment>
<evidence type="ECO:0000313" key="13">
    <source>
        <dbReference type="Proteomes" id="UP000831785"/>
    </source>
</evidence>
<dbReference type="RefSeq" id="WP_244714899.1">
    <property type="nucleotide sequence ID" value="NZ_CP095049.1"/>
</dbReference>
<evidence type="ECO:0000256" key="3">
    <source>
        <dbReference type="ARBA" id="ARBA00022741"/>
    </source>
</evidence>
<dbReference type="HAMAP" id="MF_01897">
    <property type="entry name" value="GyrA"/>
    <property type="match status" value="1"/>
</dbReference>
<keyword evidence="7 8" id="KW-0413">Isomerase</keyword>
<dbReference type="InterPro" id="IPR013758">
    <property type="entry name" value="Topo_IIA_A/C_ab"/>
</dbReference>
<dbReference type="Gene3D" id="3.30.1360.40">
    <property type="match status" value="1"/>
</dbReference>
<feature type="region of interest" description="Disordered" evidence="10">
    <location>
        <begin position="813"/>
        <end position="837"/>
    </location>
</feature>